<proteinExistence type="predicted"/>
<keyword evidence="1" id="KW-0812">Transmembrane</keyword>
<dbReference type="AlphaFoldDB" id="D8U2Z3"/>
<gene>
    <name evidence="2" type="ORF">VOLCADRAFT_93756</name>
</gene>
<keyword evidence="1" id="KW-1133">Transmembrane helix</keyword>
<name>D8U2Z3_VOLCA</name>
<dbReference type="EMBL" id="GL378354">
    <property type="protein sequence ID" value="EFJ45890.1"/>
    <property type="molecule type" value="Genomic_DNA"/>
</dbReference>
<evidence type="ECO:0000256" key="1">
    <source>
        <dbReference type="SAM" id="Phobius"/>
    </source>
</evidence>
<dbReference type="GeneID" id="9627781"/>
<dbReference type="RefSeq" id="XP_002952968.1">
    <property type="nucleotide sequence ID" value="XM_002952922.1"/>
</dbReference>
<dbReference type="Proteomes" id="UP000001058">
    <property type="component" value="Unassembled WGS sequence"/>
</dbReference>
<organism evidence="3">
    <name type="scientific">Volvox carteri f. nagariensis</name>
    <dbReference type="NCBI Taxonomy" id="3068"/>
    <lineage>
        <taxon>Eukaryota</taxon>
        <taxon>Viridiplantae</taxon>
        <taxon>Chlorophyta</taxon>
        <taxon>core chlorophytes</taxon>
        <taxon>Chlorophyceae</taxon>
        <taxon>CS clade</taxon>
        <taxon>Chlamydomonadales</taxon>
        <taxon>Volvocaceae</taxon>
        <taxon>Volvox</taxon>
    </lineage>
</organism>
<feature type="transmembrane region" description="Helical" evidence="1">
    <location>
        <begin position="12"/>
        <end position="32"/>
    </location>
</feature>
<evidence type="ECO:0000313" key="3">
    <source>
        <dbReference type="Proteomes" id="UP000001058"/>
    </source>
</evidence>
<keyword evidence="1" id="KW-0472">Membrane</keyword>
<keyword evidence="3" id="KW-1185">Reference proteome</keyword>
<dbReference type="InParanoid" id="D8U2Z3"/>
<reference evidence="2 3" key="1">
    <citation type="journal article" date="2010" name="Science">
        <title>Genomic analysis of organismal complexity in the multicellular green alga Volvox carteri.</title>
        <authorList>
            <person name="Prochnik S.E."/>
            <person name="Umen J."/>
            <person name="Nedelcu A.M."/>
            <person name="Hallmann A."/>
            <person name="Miller S.M."/>
            <person name="Nishii I."/>
            <person name="Ferris P."/>
            <person name="Kuo A."/>
            <person name="Mitros T."/>
            <person name="Fritz-Laylin L.K."/>
            <person name="Hellsten U."/>
            <person name="Chapman J."/>
            <person name="Simakov O."/>
            <person name="Rensing S.A."/>
            <person name="Terry A."/>
            <person name="Pangilinan J."/>
            <person name="Kapitonov V."/>
            <person name="Jurka J."/>
            <person name="Salamov A."/>
            <person name="Shapiro H."/>
            <person name="Schmutz J."/>
            <person name="Grimwood J."/>
            <person name="Lindquist E."/>
            <person name="Lucas S."/>
            <person name="Grigoriev I.V."/>
            <person name="Schmitt R."/>
            <person name="Kirk D."/>
            <person name="Rokhsar D.S."/>
        </authorList>
    </citation>
    <scope>NUCLEOTIDE SEQUENCE [LARGE SCALE GENOMIC DNA]</scope>
    <source>
        <strain evidence="3">f. Nagariensis / Eve</strain>
    </source>
</reference>
<protein>
    <submittedName>
        <fullName evidence="2">Uncharacterized protein</fullName>
    </submittedName>
</protein>
<accession>D8U2Z3</accession>
<evidence type="ECO:0000313" key="2">
    <source>
        <dbReference type="EMBL" id="EFJ45890.1"/>
    </source>
</evidence>
<sequence length="107" mass="11683">MGSSMCPVRLGVEPFVPVLFVVPILFITTMVLHEGLGVHIMSPTASRTLLKFGIAVGSRSMILLKSLLLGKGSQYYKRESNMVRSTGCREVVQLGDAVRWCGHMGQC</sequence>
<dbReference type="KEGG" id="vcn:VOLCADRAFT_93756"/>